<sequence>MLIAAEREYHSPLAINSDGCLLPSCDRYLFSHPKTIIFSHNTQDI</sequence>
<protein>
    <submittedName>
        <fullName evidence="1">Uncharacterized protein</fullName>
    </submittedName>
</protein>
<evidence type="ECO:0000313" key="2">
    <source>
        <dbReference type="Proteomes" id="UP000683511"/>
    </source>
</evidence>
<gene>
    <name evidence="1" type="ORF">B6N60_00540</name>
</gene>
<proteinExistence type="predicted"/>
<dbReference type="AlphaFoldDB" id="A0A975T492"/>
<evidence type="ECO:0000313" key="1">
    <source>
        <dbReference type="EMBL" id="QXE21862.1"/>
    </source>
</evidence>
<dbReference type="KEGG" id="rsin:B6N60_00540"/>
<name>A0A975T492_9NOST</name>
<dbReference type="EMBL" id="CP021056">
    <property type="protein sequence ID" value="QXE21862.1"/>
    <property type="molecule type" value="Genomic_DNA"/>
</dbReference>
<organism evidence="1 2">
    <name type="scientific">Richelia sinica FACHB-800</name>
    <dbReference type="NCBI Taxonomy" id="1357546"/>
    <lineage>
        <taxon>Bacteria</taxon>
        <taxon>Bacillati</taxon>
        <taxon>Cyanobacteriota</taxon>
        <taxon>Cyanophyceae</taxon>
        <taxon>Nostocales</taxon>
        <taxon>Nostocaceae</taxon>
        <taxon>Richelia</taxon>
    </lineage>
</organism>
<accession>A0A975T492</accession>
<keyword evidence="2" id="KW-1185">Reference proteome</keyword>
<dbReference type="RefSeq" id="WP_190601045.1">
    <property type="nucleotide sequence ID" value="NZ_CP021056.1"/>
</dbReference>
<dbReference type="Proteomes" id="UP000683511">
    <property type="component" value="Chromosome"/>
</dbReference>
<reference evidence="1" key="1">
    <citation type="submission" date="2017-04" db="EMBL/GenBank/DDBJ databases">
        <title>Genome deletions in a multicellular cyanobacterial endosymbiont for morphological adaptation in marine diatoms.</title>
        <authorList>
            <person name="Wang Y."/>
            <person name="Gao H."/>
            <person name="Li R."/>
            <person name="Xu X."/>
        </authorList>
    </citation>
    <scope>NUCLEOTIDE SEQUENCE</scope>
    <source>
        <strain evidence="1">FACHB 800</strain>
    </source>
</reference>